<sequence>MKNQLLYLGELRRIVRKQQQRLVRSWVAAAARLSAAVAAGSWAGMQAALGGLDSVLRRWQVVGTVQAVAWVGCVTPQQMVRLCVRAFPFAPTGDELLDHLMLASEAAGAADAAEARGAAPHAWPDGAYGGLPSA</sequence>
<reference evidence="1 2" key="1">
    <citation type="journal article" date="2013" name="BMC Genomics">
        <title>Reconstruction of the lipid metabolism for the microalga Monoraphidium neglectum from its genome sequence reveals characteristics suitable for biofuel production.</title>
        <authorList>
            <person name="Bogen C."/>
            <person name="Al-Dilaimi A."/>
            <person name="Albersmeier A."/>
            <person name="Wichmann J."/>
            <person name="Grundmann M."/>
            <person name="Rupp O."/>
            <person name="Lauersen K.J."/>
            <person name="Blifernez-Klassen O."/>
            <person name="Kalinowski J."/>
            <person name="Goesmann A."/>
            <person name="Mussgnug J.H."/>
            <person name="Kruse O."/>
        </authorList>
    </citation>
    <scope>NUCLEOTIDE SEQUENCE [LARGE SCALE GENOMIC DNA]</scope>
    <source>
        <strain evidence="1 2">SAG 48.87</strain>
    </source>
</reference>
<accession>A0A0D2KL31</accession>
<dbReference type="RefSeq" id="XP_013895498.1">
    <property type="nucleotide sequence ID" value="XM_014040044.1"/>
</dbReference>
<proteinExistence type="predicted"/>
<keyword evidence="2" id="KW-1185">Reference proteome</keyword>
<dbReference type="KEGG" id="mng:MNEG_11484"/>
<evidence type="ECO:0000313" key="2">
    <source>
        <dbReference type="Proteomes" id="UP000054498"/>
    </source>
</evidence>
<gene>
    <name evidence="1" type="ORF">MNEG_11484</name>
</gene>
<dbReference type="OrthoDB" id="548273at2759"/>
<evidence type="ECO:0000313" key="1">
    <source>
        <dbReference type="EMBL" id="KIY96478.1"/>
    </source>
</evidence>
<dbReference type="Proteomes" id="UP000054498">
    <property type="component" value="Unassembled WGS sequence"/>
</dbReference>
<protein>
    <submittedName>
        <fullName evidence="1">Uncharacterized protein</fullName>
    </submittedName>
</protein>
<dbReference type="GeneID" id="25728751"/>
<name>A0A0D2KL31_9CHLO</name>
<dbReference type="EMBL" id="KK102985">
    <property type="protein sequence ID" value="KIY96478.1"/>
    <property type="molecule type" value="Genomic_DNA"/>
</dbReference>
<organism evidence="1 2">
    <name type="scientific">Monoraphidium neglectum</name>
    <dbReference type="NCBI Taxonomy" id="145388"/>
    <lineage>
        <taxon>Eukaryota</taxon>
        <taxon>Viridiplantae</taxon>
        <taxon>Chlorophyta</taxon>
        <taxon>core chlorophytes</taxon>
        <taxon>Chlorophyceae</taxon>
        <taxon>CS clade</taxon>
        <taxon>Sphaeropleales</taxon>
        <taxon>Selenastraceae</taxon>
        <taxon>Monoraphidium</taxon>
    </lineage>
</organism>
<dbReference type="AlphaFoldDB" id="A0A0D2KL31"/>